<dbReference type="EnsemblPlants" id="LPERR04G03960.1">
    <property type="protein sequence ID" value="LPERR04G03960.1"/>
    <property type="gene ID" value="LPERR04G03960"/>
</dbReference>
<feature type="region of interest" description="Disordered" evidence="1">
    <location>
        <begin position="74"/>
        <end position="123"/>
    </location>
</feature>
<reference evidence="3" key="2">
    <citation type="submission" date="2013-12" db="EMBL/GenBank/DDBJ databases">
        <authorList>
            <person name="Yu Y."/>
            <person name="Lee S."/>
            <person name="de Baynast K."/>
            <person name="Wissotski M."/>
            <person name="Liu L."/>
            <person name="Talag J."/>
            <person name="Goicoechea J."/>
            <person name="Angelova A."/>
            <person name="Jetty R."/>
            <person name="Kudrna D."/>
            <person name="Golser W."/>
            <person name="Rivera L."/>
            <person name="Zhang J."/>
            <person name="Wing R."/>
        </authorList>
    </citation>
    <scope>NUCLEOTIDE SEQUENCE</scope>
</reference>
<organism evidence="2 3">
    <name type="scientific">Leersia perrieri</name>
    <dbReference type="NCBI Taxonomy" id="77586"/>
    <lineage>
        <taxon>Eukaryota</taxon>
        <taxon>Viridiplantae</taxon>
        <taxon>Streptophyta</taxon>
        <taxon>Embryophyta</taxon>
        <taxon>Tracheophyta</taxon>
        <taxon>Spermatophyta</taxon>
        <taxon>Magnoliopsida</taxon>
        <taxon>Liliopsida</taxon>
        <taxon>Poales</taxon>
        <taxon>Poaceae</taxon>
        <taxon>BOP clade</taxon>
        <taxon>Oryzoideae</taxon>
        <taxon>Oryzeae</taxon>
        <taxon>Oryzinae</taxon>
        <taxon>Leersia</taxon>
    </lineage>
</organism>
<name>A0A0D9W325_9ORYZ</name>
<keyword evidence="3" id="KW-1185">Reference proteome</keyword>
<evidence type="ECO:0000313" key="2">
    <source>
        <dbReference type="EnsemblPlants" id="LPERR04G03960.1"/>
    </source>
</evidence>
<proteinExistence type="predicted"/>
<dbReference type="Proteomes" id="UP000032180">
    <property type="component" value="Chromosome 4"/>
</dbReference>
<sequence>MKGRTPRLGCQARAKNTSGAPPSADSGQVCPDTEVEVVAGSGGCGVPAAVATLASAATLAAISPSIAAALPAVTNTGGESSSRLTDAAGGHVGARSDASLGGGSRQLWSGGTFFLSPGAGGGP</sequence>
<protein>
    <submittedName>
        <fullName evidence="2">Uncharacterized protein</fullName>
    </submittedName>
</protein>
<reference evidence="2 3" key="1">
    <citation type="submission" date="2012-08" db="EMBL/GenBank/DDBJ databases">
        <title>Oryza genome evolution.</title>
        <authorList>
            <person name="Wing R.A."/>
        </authorList>
    </citation>
    <scope>NUCLEOTIDE SEQUENCE</scope>
</reference>
<accession>A0A0D9W325</accession>
<feature type="region of interest" description="Disordered" evidence="1">
    <location>
        <begin position="1"/>
        <end position="29"/>
    </location>
</feature>
<evidence type="ECO:0000313" key="3">
    <source>
        <dbReference type="Proteomes" id="UP000032180"/>
    </source>
</evidence>
<feature type="compositionally biased region" description="Polar residues" evidence="1">
    <location>
        <begin position="74"/>
        <end position="84"/>
    </location>
</feature>
<reference evidence="2" key="3">
    <citation type="submission" date="2015-04" db="UniProtKB">
        <authorList>
            <consortium name="EnsemblPlants"/>
        </authorList>
    </citation>
    <scope>IDENTIFICATION</scope>
</reference>
<dbReference type="Gramene" id="LPERR04G03960.1">
    <property type="protein sequence ID" value="LPERR04G03960.1"/>
    <property type="gene ID" value="LPERR04G03960"/>
</dbReference>
<dbReference type="AlphaFoldDB" id="A0A0D9W325"/>
<dbReference type="HOGENOM" id="CLU_2018497_0_0_1"/>
<evidence type="ECO:0000256" key="1">
    <source>
        <dbReference type="SAM" id="MobiDB-lite"/>
    </source>
</evidence>